<dbReference type="VEuPathDB" id="FungiDB:UMAG_12120"/>
<dbReference type="Proteomes" id="UP000000561">
    <property type="component" value="Chromosome 2"/>
</dbReference>
<reference evidence="1 2" key="1">
    <citation type="journal article" date="2006" name="Nature">
        <title>Insights from the genome of the biotrophic fungal plant pathogen Ustilago maydis.</title>
        <authorList>
            <person name="Kamper J."/>
            <person name="Kahmann R."/>
            <person name="Bolker M."/>
            <person name="Ma L.J."/>
            <person name="Brefort T."/>
            <person name="Saville B.J."/>
            <person name="Banuett F."/>
            <person name="Kronstad J.W."/>
            <person name="Gold S.E."/>
            <person name="Muller O."/>
            <person name="Perlin M.H."/>
            <person name="Wosten H.A."/>
            <person name="de Vries R."/>
            <person name="Ruiz-Herrera J."/>
            <person name="Reynaga-Pena C.G."/>
            <person name="Snetselaar K."/>
            <person name="McCann M."/>
            <person name="Perez-Martin J."/>
            <person name="Feldbrugge M."/>
            <person name="Basse C.W."/>
            <person name="Steinberg G."/>
            <person name="Ibeas J.I."/>
            <person name="Holloman W."/>
            <person name="Guzman P."/>
            <person name="Farman M."/>
            <person name="Stajich J.E."/>
            <person name="Sentandreu R."/>
            <person name="Gonzalez-Prieto J.M."/>
            <person name="Kennell J.C."/>
            <person name="Molina L."/>
            <person name="Schirawski J."/>
            <person name="Mendoza-Mendoza A."/>
            <person name="Greilinger D."/>
            <person name="Munch K."/>
            <person name="Rossel N."/>
            <person name="Scherer M."/>
            <person name="Vranes M."/>
            <person name="Ladendorf O."/>
            <person name="Vincon V."/>
            <person name="Fuchs U."/>
            <person name="Sandrock B."/>
            <person name="Meng S."/>
            <person name="Ho E.C."/>
            <person name="Cahill M.J."/>
            <person name="Boyce K.J."/>
            <person name="Klose J."/>
            <person name="Klosterman S.J."/>
            <person name="Deelstra H.J."/>
            <person name="Ortiz-Castellanos L."/>
            <person name="Li W."/>
            <person name="Sanchez-Alonso P."/>
            <person name="Schreier P.H."/>
            <person name="Hauser-Hahn I."/>
            <person name="Vaupel M."/>
            <person name="Koopmann E."/>
            <person name="Friedrich G."/>
            <person name="Voss H."/>
            <person name="Schluter T."/>
            <person name="Margolis J."/>
            <person name="Platt D."/>
            <person name="Swimmer C."/>
            <person name="Gnirke A."/>
            <person name="Chen F."/>
            <person name="Vysotskaia V."/>
            <person name="Mannhaupt G."/>
            <person name="Guldener U."/>
            <person name="Munsterkotter M."/>
            <person name="Haase D."/>
            <person name="Oesterheld M."/>
            <person name="Mewes H.W."/>
            <person name="Mauceli E.W."/>
            <person name="DeCaprio D."/>
            <person name="Wade C.M."/>
            <person name="Butler J."/>
            <person name="Young S."/>
            <person name="Jaffe D.B."/>
            <person name="Calvo S."/>
            <person name="Nusbaum C."/>
            <person name="Galagan J."/>
            <person name="Birren B.W."/>
        </authorList>
    </citation>
    <scope>NUCLEOTIDE SEQUENCE [LARGE SCALE GENOMIC DNA]</scope>
    <source>
        <strain evidence="2">DSM 14603 / FGSC 9021 / UM521</strain>
    </source>
</reference>
<dbReference type="GeneID" id="23567881"/>
<dbReference type="RefSeq" id="XP_011387487.1">
    <property type="nucleotide sequence ID" value="XM_011389185.1"/>
</dbReference>
<dbReference type="AlphaFoldDB" id="A0A0D1E9H5"/>
<dbReference type="InParanoid" id="A0A0D1E9H5"/>
<protein>
    <submittedName>
        <fullName evidence="1">Uncharacterized protein</fullName>
    </submittedName>
</protein>
<accession>A0A0D1E9H5</accession>
<evidence type="ECO:0000313" key="2">
    <source>
        <dbReference type="Proteomes" id="UP000000561"/>
    </source>
</evidence>
<name>A0A0D1E9H5_MYCMD</name>
<dbReference type="EMBL" id="CM003141">
    <property type="protein sequence ID" value="KIS71030.1"/>
    <property type="molecule type" value="Genomic_DNA"/>
</dbReference>
<dbReference type="KEGG" id="uma:UMAG_12120"/>
<proteinExistence type="predicted"/>
<sequence length="90" mass="10041">MHGIYKLARVGGERPSASHNTLYYYKGLDLNASVGYSPSILTSSNQTLAHQLYSECHIIITITLNNDMALTECMNHDAELRPVDVTFQPE</sequence>
<organism evidence="1 2">
    <name type="scientific">Mycosarcoma maydis</name>
    <name type="common">Corn smut fungus</name>
    <name type="synonym">Ustilago maydis</name>
    <dbReference type="NCBI Taxonomy" id="5270"/>
    <lineage>
        <taxon>Eukaryota</taxon>
        <taxon>Fungi</taxon>
        <taxon>Dikarya</taxon>
        <taxon>Basidiomycota</taxon>
        <taxon>Ustilaginomycotina</taxon>
        <taxon>Ustilaginomycetes</taxon>
        <taxon>Ustilaginales</taxon>
        <taxon>Ustilaginaceae</taxon>
        <taxon>Mycosarcoma</taxon>
    </lineage>
</organism>
<gene>
    <name evidence="1" type="ORF">UMAG_12120</name>
</gene>
<keyword evidence="2" id="KW-1185">Reference proteome</keyword>
<evidence type="ECO:0000313" key="1">
    <source>
        <dbReference type="EMBL" id="KIS71030.1"/>
    </source>
</evidence>